<dbReference type="CDD" id="cd19097">
    <property type="entry name" value="AKR_unchar"/>
    <property type="match status" value="1"/>
</dbReference>
<sequence>MVNVKATWDENGASVELPLTLGTVQLGMPYGIANRTGQPDEGHASRILDAAVKGGISSFDTANKYGSAEKVLGDYFHDKKKPLIISKLYLTKENCTTLSELEELIESGVNTSQEQLRIDRVPGMMLHSPDILEKFGGKATELLLNQVKRGNLGKIGVSIMDFEVKGFNEIWKELQKDCFEIVQLPVNVMDQRMFASGAYERLKDSGKLLFARSIFLQGLFFLAPSDLPESLKEAGPWIERLRAFAESESMSVAQLAFSYIHHMPGIFSIVFGAETPEQVKDNVALLDTHELSESTVRGLKQTFASVPDYIITPLLWNRR</sequence>
<dbReference type="InterPro" id="IPR023210">
    <property type="entry name" value="NADP_OxRdtase_dom"/>
</dbReference>
<dbReference type="AlphaFoldDB" id="A0A6B8RGK0"/>
<organism evidence="2 3">
    <name type="scientific">Paenibacillus psychroresistens</name>
    <dbReference type="NCBI Taxonomy" id="1778678"/>
    <lineage>
        <taxon>Bacteria</taxon>
        <taxon>Bacillati</taxon>
        <taxon>Bacillota</taxon>
        <taxon>Bacilli</taxon>
        <taxon>Bacillales</taxon>
        <taxon>Paenibacillaceae</taxon>
        <taxon>Paenibacillus</taxon>
    </lineage>
</organism>
<dbReference type="PANTHER" id="PTHR43312">
    <property type="entry name" value="D-THREO-ALDOSE 1-DEHYDROGENASE"/>
    <property type="match status" value="1"/>
</dbReference>
<evidence type="ECO:0000259" key="1">
    <source>
        <dbReference type="Pfam" id="PF00248"/>
    </source>
</evidence>
<gene>
    <name evidence="2" type="ORF">EHS13_12155</name>
</gene>
<evidence type="ECO:0000313" key="2">
    <source>
        <dbReference type="EMBL" id="QGQ95581.1"/>
    </source>
</evidence>
<dbReference type="Pfam" id="PF00248">
    <property type="entry name" value="Aldo_ket_red"/>
    <property type="match status" value="1"/>
</dbReference>
<dbReference type="KEGG" id="ppsc:EHS13_12155"/>
<proteinExistence type="predicted"/>
<keyword evidence="3" id="KW-1185">Reference proteome</keyword>
<reference evidence="3" key="1">
    <citation type="submission" date="2018-11" db="EMBL/GenBank/DDBJ databases">
        <title>Complete genome sequence of Paenibacillus sp. ML311-T8.</title>
        <authorList>
            <person name="Nam Y.-D."/>
            <person name="Kang J."/>
            <person name="Chung W.-H."/>
            <person name="Park Y.S."/>
        </authorList>
    </citation>
    <scope>NUCLEOTIDE SEQUENCE [LARGE SCALE GENOMIC DNA]</scope>
    <source>
        <strain evidence="3">ML311-T8</strain>
    </source>
</reference>
<dbReference type="EMBL" id="CP034235">
    <property type="protein sequence ID" value="QGQ95581.1"/>
    <property type="molecule type" value="Genomic_DNA"/>
</dbReference>
<dbReference type="SUPFAM" id="SSF51430">
    <property type="entry name" value="NAD(P)-linked oxidoreductase"/>
    <property type="match status" value="1"/>
</dbReference>
<protein>
    <submittedName>
        <fullName evidence="2">Aldo/keto reductase</fullName>
    </submittedName>
</protein>
<feature type="domain" description="NADP-dependent oxidoreductase" evidence="1">
    <location>
        <begin position="19"/>
        <end position="299"/>
    </location>
</feature>
<dbReference type="InterPro" id="IPR053135">
    <property type="entry name" value="AKR2_Oxidoreductase"/>
</dbReference>
<dbReference type="InterPro" id="IPR036812">
    <property type="entry name" value="NAD(P)_OxRdtase_dom_sf"/>
</dbReference>
<dbReference type="Proteomes" id="UP000426246">
    <property type="component" value="Chromosome"/>
</dbReference>
<name>A0A6B8RGK0_9BACL</name>
<dbReference type="Gene3D" id="3.20.20.100">
    <property type="entry name" value="NADP-dependent oxidoreductase domain"/>
    <property type="match status" value="1"/>
</dbReference>
<accession>A0A6B8RGK0</accession>
<evidence type="ECO:0000313" key="3">
    <source>
        <dbReference type="Proteomes" id="UP000426246"/>
    </source>
</evidence>
<dbReference type="PANTHER" id="PTHR43312:SF1">
    <property type="entry name" value="NADP-DEPENDENT OXIDOREDUCTASE DOMAIN-CONTAINING PROTEIN"/>
    <property type="match status" value="1"/>
</dbReference>